<dbReference type="EnsemblPlants" id="AET7Gv21088700.14">
    <property type="protein sequence ID" value="AET7Gv21088700.14"/>
    <property type="gene ID" value="AET7Gv21088700"/>
</dbReference>
<feature type="chain" id="PRO_5019041633" evidence="1">
    <location>
        <begin position="17"/>
        <end position="53"/>
    </location>
</feature>
<reference evidence="3" key="2">
    <citation type="journal article" date="2017" name="Nat. Plants">
        <title>The Aegilops tauschii genome reveals multiple impacts of transposons.</title>
        <authorList>
            <person name="Zhao G."/>
            <person name="Zou C."/>
            <person name="Li K."/>
            <person name="Wang K."/>
            <person name="Li T."/>
            <person name="Gao L."/>
            <person name="Zhang X."/>
            <person name="Wang H."/>
            <person name="Yang Z."/>
            <person name="Liu X."/>
            <person name="Jiang W."/>
            <person name="Mao L."/>
            <person name="Kong X."/>
            <person name="Jiao Y."/>
            <person name="Jia J."/>
        </authorList>
    </citation>
    <scope>NUCLEOTIDE SEQUENCE [LARGE SCALE GENOMIC DNA]</scope>
    <source>
        <strain evidence="3">cv. AL8/78</strain>
    </source>
</reference>
<name>A0A453SV10_AEGTS</name>
<reference evidence="3" key="1">
    <citation type="journal article" date="2014" name="Science">
        <title>Ancient hybridizations among the ancestral genomes of bread wheat.</title>
        <authorList>
            <consortium name="International Wheat Genome Sequencing Consortium,"/>
            <person name="Marcussen T."/>
            <person name="Sandve S.R."/>
            <person name="Heier L."/>
            <person name="Spannagl M."/>
            <person name="Pfeifer M."/>
            <person name="Jakobsen K.S."/>
            <person name="Wulff B.B."/>
            <person name="Steuernagel B."/>
            <person name="Mayer K.F."/>
            <person name="Olsen O.A."/>
        </authorList>
    </citation>
    <scope>NUCLEOTIDE SEQUENCE [LARGE SCALE GENOMIC DNA]</scope>
    <source>
        <strain evidence="3">cv. AL8/78</strain>
    </source>
</reference>
<dbReference type="Gramene" id="AET7Gv21088700.14">
    <property type="protein sequence ID" value="AET7Gv21088700.14"/>
    <property type="gene ID" value="AET7Gv21088700"/>
</dbReference>
<sequence>MLGVPSFLLRLYSCLSFQVLSLNKNNKVNMEISGQVKLDLLGGIGVAEYLYSW</sequence>
<organism evidence="2 3">
    <name type="scientific">Aegilops tauschii subsp. strangulata</name>
    <name type="common">Goatgrass</name>
    <dbReference type="NCBI Taxonomy" id="200361"/>
    <lineage>
        <taxon>Eukaryota</taxon>
        <taxon>Viridiplantae</taxon>
        <taxon>Streptophyta</taxon>
        <taxon>Embryophyta</taxon>
        <taxon>Tracheophyta</taxon>
        <taxon>Spermatophyta</taxon>
        <taxon>Magnoliopsida</taxon>
        <taxon>Liliopsida</taxon>
        <taxon>Poales</taxon>
        <taxon>Poaceae</taxon>
        <taxon>BOP clade</taxon>
        <taxon>Pooideae</taxon>
        <taxon>Triticodae</taxon>
        <taxon>Triticeae</taxon>
        <taxon>Triticinae</taxon>
        <taxon>Aegilops</taxon>
    </lineage>
</organism>
<proteinExistence type="predicted"/>
<dbReference type="Proteomes" id="UP000015105">
    <property type="component" value="Chromosome 7D"/>
</dbReference>
<keyword evidence="1" id="KW-0732">Signal</keyword>
<reference evidence="2" key="3">
    <citation type="journal article" date="2017" name="Nature">
        <title>Genome sequence of the progenitor of the wheat D genome Aegilops tauschii.</title>
        <authorList>
            <person name="Luo M.C."/>
            <person name="Gu Y.Q."/>
            <person name="Puiu D."/>
            <person name="Wang H."/>
            <person name="Twardziok S.O."/>
            <person name="Deal K.R."/>
            <person name="Huo N."/>
            <person name="Zhu T."/>
            <person name="Wang L."/>
            <person name="Wang Y."/>
            <person name="McGuire P.E."/>
            <person name="Liu S."/>
            <person name="Long H."/>
            <person name="Ramasamy R.K."/>
            <person name="Rodriguez J.C."/>
            <person name="Van S.L."/>
            <person name="Yuan L."/>
            <person name="Wang Z."/>
            <person name="Xia Z."/>
            <person name="Xiao L."/>
            <person name="Anderson O.D."/>
            <person name="Ouyang S."/>
            <person name="Liang Y."/>
            <person name="Zimin A.V."/>
            <person name="Pertea G."/>
            <person name="Qi P."/>
            <person name="Bennetzen J.L."/>
            <person name="Dai X."/>
            <person name="Dawson M.W."/>
            <person name="Muller H.G."/>
            <person name="Kugler K."/>
            <person name="Rivarola-Duarte L."/>
            <person name="Spannagl M."/>
            <person name="Mayer K.F.X."/>
            <person name="Lu F.H."/>
            <person name="Bevan M.W."/>
            <person name="Leroy P."/>
            <person name="Li P."/>
            <person name="You F.M."/>
            <person name="Sun Q."/>
            <person name="Liu Z."/>
            <person name="Lyons E."/>
            <person name="Wicker T."/>
            <person name="Salzberg S.L."/>
            <person name="Devos K.M."/>
            <person name="Dvorak J."/>
        </authorList>
    </citation>
    <scope>NUCLEOTIDE SEQUENCE [LARGE SCALE GENOMIC DNA]</scope>
    <source>
        <strain evidence="2">cv. AL8/78</strain>
    </source>
</reference>
<evidence type="ECO:0000256" key="1">
    <source>
        <dbReference type="SAM" id="SignalP"/>
    </source>
</evidence>
<dbReference type="AlphaFoldDB" id="A0A453SV10"/>
<reference evidence="2" key="5">
    <citation type="journal article" date="2021" name="G3 (Bethesda)">
        <title>Aegilops tauschii genome assembly Aet v5.0 features greater sequence contiguity and improved annotation.</title>
        <authorList>
            <person name="Wang L."/>
            <person name="Zhu T."/>
            <person name="Rodriguez J.C."/>
            <person name="Deal K.R."/>
            <person name="Dubcovsky J."/>
            <person name="McGuire P.E."/>
            <person name="Lux T."/>
            <person name="Spannagl M."/>
            <person name="Mayer K.F.X."/>
            <person name="Baldrich P."/>
            <person name="Meyers B.C."/>
            <person name="Huo N."/>
            <person name="Gu Y.Q."/>
            <person name="Zhou H."/>
            <person name="Devos K.M."/>
            <person name="Bennetzen J.L."/>
            <person name="Unver T."/>
            <person name="Budak H."/>
            <person name="Gulick P.J."/>
            <person name="Galiba G."/>
            <person name="Kalapos B."/>
            <person name="Nelson D.R."/>
            <person name="Li P."/>
            <person name="You F.M."/>
            <person name="Luo M.C."/>
            <person name="Dvorak J."/>
        </authorList>
    </citation>
    <scope>NUCLEOTIDE SEQUENCE [LARGE SCALE GENOMIC DNA]</scope>
    <source>
        <strain evidence="2">cv. AL8/78</strain>
    </source>
</reference>
<accession>A0A453SV10</accession>
<feature type="signal peptide" evidence="1">
    <location>
        <begin position="1"/>
        <end position="16"/>
    </location>
</feature>
<protein>
    <submittedName>
        <fullName evidence="2">Uncharacterized protein</fullName>
    </submittedName>
</protein>
<reference evidence="2" key="4">
    <citation type="submission" date="2019-03" db="UniProtKB">
        <authorList>
            <consortium name="EnsemblPlants"/>
        </authorList>
    </citation>
    <scope>IDENTIFICATION</scope>
</reference>
<evidence type="ECO:0000313" key="3">
    <source>
        <dbReference type="Proteomes" id="UP000015105"/>
    </source>
</evidence>
<evidence type="ECO:0000313" key="2">
    <source>
        <dbReference type="EnsemblPlants" id="AET7Gv21088700.14"/>
    </source>
</evidence>
<keyword evidence="3" id="KW-1185">Reference proteome</keyword>